<organism evidence="14 15">
    <name type="scientific">Lysinibacillus agricola</name>
    <dbReference type="NCBI Taxonomy" id="2590012"/>
    <lineage>
        <taxon>Bacteria</taxon>
        <taxon>Bacillati</taxon>
        <taxon>Bacillota</taxon>
        <taxon>Bacilli</taxon>
        <taxon>Bacillales</taxon>
        <taxon>Bacillaceae</taxon>
        <taxon>Lysinibacillus</taxon>
    </lineage>
</organism>
<comment type="catalytic activity">
    <reaction evidence="10 12">
        <text>ATP + H2O = ADP + phosphate + H(+)</text>
        <dbReference type="Rhea" id="RHEA:13065"/>
        <dbReference type="ChEBI" id="CHEBI:15377"/>
        <dbReference type="ChEBI" id="CHEBI:15378"/>
        <dbReference type="ChEBI" id="CHEBI:30616"/>
        <dbReference type="ChEBI" id="CHEBI:43474"/>
        <dbReference type="ChEBI" id="CHEBI:456216"/>
        <dbReference type="EC" id="5.6.2.3"/>
    </reaction>
</comment>
<comment type="function">
    <text evidence="12">The main replicative DNA helicase, it participates in initiation and elongation during chromosome replication. Travels ahead of the DNA replisome, separating dsDNA into templates for DNA synthesis. A processive ATP-dependent 5'-3' DNA helicase it has DNA-dependent ATPase activity.</text>
</comment>
<dbReference type="InterPro" id="IPR007694">
    <property type="entry name" value="DNA_helicase_DnaB-like_C"/>
</dbReference>
<keyword evidence="8 12" id="KW-0238">DNA-binding</keyword>
<evidence type="ECO:0000256" key="4">
    <source>
        <dbReference type="ARBA" id="ARBA00022741"/>
    </source>
</evidence>
<evidence type="ECO:0000256" key="8">
    <source>
        <dbReference type="ARBA" id="ARBA00023125"/>
    </source>
</evidence>
<sequence length="453" mass="50453">MNEPMMDRVPPHNREAEQSVIGAIFLDPQSLITASEILLADDFYHNAHKQIFETMLRLSDQGKAIDVVTVTEELSAKKEIEDVGGLSYLLELANAVPTAANVAHYAKIVEEKALLRRLIRVATKIVEDGYTREDEVEALLGEAEKKMMEVANRKNAGDFKHVKDVLVETFDNIEKLQSQKGDVTGIPTGFRDLDHITAGFQRNDLIIVAARPSVGKTAFALNVAQSVAVQARENVAIFSLEMGAEQLVMRMLCAEGNIDAQVLRTGALTTEDWGKLTMAMGSLSNSGIFIDDTPGVRINEIRAKCRRLAQEHGLGMILIDYLQLIQGSGKAGENRQQEVSEISRSLKHLARELKVPVIALSQLSRGVEQRQDKRPMMSDLRESGSIEQDADIVAFLYRDDYYDKESESKNMIEIIIAKQRNGPTGTVTLAFKKEFNKFINVDWSQMPPPPSRE</sequence>
<evidence type="ECO:0000256" key="6">
    <source>
        <dbReference type="ARBA" id="ARBA00022806"/>
    </source>
</evidence>
<evidence type="ECO:0000259" key="13">
    <source>
        <dbReference type="PROSITE" id="PS51199"/>
    </source>
</evidence>
<comment type="similarity">
    <text evidence="1 12">Belongs to the helicase family. DnaB subfamily.</text>
</comment>
<evidence type="ECO:0000256" key="10">
    <source>
        <dbReference type="ARBA" id="ARBA00048954"/>
    </source>
</evidence>
<keyword evidence="3 12" id="KW-0235">DNA replication</keyword>
<keyword evidence="7 12" id="KW-0067">ATP-binding</keyword>
<keyword evidence="5 12" id="KW-0378">Hydrolase</keyword>
<keyword evidence="6 12" id="KW-0347">Helicase</keyword>
<dbReference type="InterPro" id="IPR027417">
    <property type="entry name" value="P-loop_NTPase"/>
</dbReference>
<dbReference type="Proteomes" id="UP000596049">
    <property type="component" value="Chromosome"/>
</dbReference>
<dbReference type="NCBIfam" id="NF004384">
    <property type="entry name" value="PRK05748.1"/>
    <property type="match status" value="1"/>
</dbReference>
<dbReference type="Gene3D" id="3.40.50.300">
    <property type="entry name" value="P-loop containing nucleotide triphosphate hydrolases"/>
    <property type="match status" value="1"/>
</dbReference>
<gene>
    <name evidence="14" type="primary">dnaB</name>
    <name evidence="14" type="ORF">FJQ98_26350</name>
</gene>
<dbReference type="PANTHER" id="PTHR30153">
    <property type="entry name" value="REPLICATIVE DNA HELICASE DNAB"/>
    <property type="match status" value="1"/>
</dbReference>
<dbReference type="RefSeq" id="WP_053595921.1">
    <property type="nucleotide sequence ID" value="NZ_CP067341.1"/>
</dbReference>
<accession>A0ABX7ATB6</accession>
<dbReference type="GO" id="GO:0003678">
    <property type="term" value="F:DNA helicase activity"/>
    <property type="evidence" value="ECO:0007669"/>
    <property type="project" value="UniProtKB-EC"/>
</dbReference>
<dbReference type="EC" id="5.6.2.3" evidence="11 12"/>
<evidence type="ECO:0000313" key="14">
    <source>
        <dbReference type="EMBL" id="QQP12542.1"/>
    </source>
</evidence>
<keyword evidence="15" id="KW-1185">Reference proteome</keyword>
<dbReference type="Pfam" id="PF00772">
    <property type="entry name" value="DnaB"/>
    <property type="match status" value="1"/>
</dbReference>
<evidence type="ECO:0000256" key="9">
    <source>
        <dbReference type="ARBA" id="ARBA00023235"/>
    </source>
</evidence>
<dbReference type="GO" id="GO:0016787">
    <property type="term" value="F:hydrolase activity"/>
    <property type="evidence" value="ECO:0007669"/>
    <property type="project" value="UniProtKB-KW"/>
</dbReference>
<dbReference type="SUPFAM" id="SSF52540">
    <property type="entry name" value="P-loop containing nucleoside triphosphate hydrolases"/>
    <property type="match status" value="1"/>
</dbReference>
<name>A0ABX7ATB6_9BACI</name>
<dbReference type="InterPro" id="IPR007693">
    <property type="entry name" value="DNA_helicase_DnaB-like_N"/>
</dbReference>
<proteinExistence type="inferred from homology"/>
<dbReference type="Pfam" id="PF03796">
    <property type="entry name" value="DnaB_C"/>
    <property type="match status" value="1"/>
</dbReference>
<dbReference type="InterPro" id="IPR036185">
    <property type="entry name" value="DNA_heli_DnaB-like_N_sf"/>
</dbReference>
<evidence type="ECO:0000256" key="1">
    <source>
        <dbReference type="ARBA" id="ARBA00008428"/>
    </source>
</evidence>
<evidence type="ECO:0000256" key="7">
    <source>
        <dbReference type="ARBA" id="ARBA00022840"/>
    </source>
</evidence>
<dbReference type="NCBIfam" id="TIGR00665">
    <property type="entry name" value="DnaB"/>
    <property type="match status" value="1"/>
</dbReference>
<evidence type="ECO:0000256" key="5">
    <source>
        <dbReference type="ARBA" id="ARBA00022801"/>
    </source>
</evidence>
<dbReference type="PANTHER" id="PTHR30153:SF2">
    <property type="entry name" value="REPLICATIVE DNA HELICASE"/>
    <property type="match status" value="1"/>
</dbReference>
<evidence type="ECO:0000256" key="3">
    <source>
        <dbReference type="ARBA" id="ARBA00022705"/>
    </source>
</evidence>
<dbReference type="PROSITE" id="PS51199">
    <property type="entry name" value="SF4_HELICASE"/>
    <property type="match status" value="1"/>
</dbReference>
<evidence type="ECO:0000313" key="15">
    <source>
        <dbReference type="Proteomes" id="UP000596049"/>
    </source>
</evidence>
<evidence type="ECO:0000256" key="2">
    <source>
        <dbReference type="ARBA" id="ARBA00022515"/>
    </source>
</evidence>
<dbReference type="EMBL" id="CP067341">
    <property type="protein sequence ID" value="QQP12542.1"/>
    <property type="molecule type" value="Genomic_DNA"/>
</dbReference>
<dbReference type="InterPro" id="IPR016136">
    <property type="entry name" value="DNA_helicase_N/primase_C"/>
</dbReference>
<feature type="domain" description="SF4 helicase" evidence="13">
    <location>
        <begin position="179"/>
        <end position="445"/>
    </location>
</feature>
<evidence type="ECO:0000256" key="11">
    <source>
        <dbReference type="NCBIfam" id="TIGR00665"/>
    </source>
</evidence>
<keyword evidence="4 12" id="KW-0547">Nucleotide-binding</keyword>
<keyword evidence="2 12" id="KW-0639">Primosome</keyword>
<dbReference type="Gene3D" id="1.10.860.10">
    <property type="entry name" value="DNAb Helicase, Chain A"/>
    <property type="match status" value="1"/>
</dbReference>
<reference evidence="14 15" key="1">
    <citation type="submission" date="2020-01" db="EMBL/GenBank/DDBJ databases">
        <authorList>
            <person name="Liu G."/>
            <person name="Liu B."/>
        </authorList>
    </citation>
    <scope>NUCLEOTIDE SEQUENCE [LARGE SCALE GENOMIC DNA]</scope>
    <source>
        <strain evidence="14 15">FJAT-51161</strain>
    </source>
</reference>
<evidence type="ECO:0000256" key="12">
    <source>
        <dbReference type="RuleBase" id="RU362085"/>
    </source>
</evidence>
<protein>
    <recommendedName>
        <fullName evidence="11 12">Replicative DNA helicase</fullName>
        <ecNumber evidence="11 12">5.6.2.3</ecNumber>
    </recommendedName>
</protein>
<dbReference type="InterPro" id="IPR007692">
    <property type="entry name" value="DNA_helicase_DnaB"/>
</dbReference>
<dbReference type="CDD" id="cd00984">
    <property type="entry name" value="DnaB_C"/>
    <property type="match status" value="1"/>
</dbReference>
<dbReference type="SUPFAM" id="SSF48024">
    <property type="entry name" value="N-terminal domain of DnaB helicase"/>
    <property type="match status" value="1"/>
</dbReference>
<keyword evidence="9" id="KW-0413">Isomerase</keyword>